<dbReference type="KEGG" id="zal:AZF00_07795"/>
<dbReference type="Gene3D" id="3.40.50.300">
    <property type="entry name" value="P-loop containing nucleotide triphosphate hydrolases"/>
    <property type="match status" value="2"/>
</dbReference>
<dbReference type="FunFam" id="3.40.50.300:FF:000309">
    <property type="entry name" value="ABC transporter ATP-binding protein"/>
    <property type="match status" value="1"/>
</dbReference>
<feature type="binding site" evidence="11">
    <location>
        <begin position="36"/>
        <end position="43"/>
    </location>
    <ligand>
        <name>ATP</name>
        <dbReference type="ChEBI" id="CHEBI:30616"/>
        <label>1</label>
    </ligand>
</feature>
<dbReference type="HAMAP" id="MF_00848">
    <property type="entry name" value="Uup"/>
    <property type="match status" value="1"/>
</dbReference>
<dbReference type="AlphaFoldDB" id="A0A127M4U9"/>
<keyword evidence="7 11" id="KW-0238">DNA-binding</keyword>
<dbReference type="InterPro" id="IPR051309">
    <property type="entry name" value="ABCF_ATPase"/>
</dbReference>
<keyword evidence="2 11" id="KW-0677">Repeat</keyword>
<dbReference type="PROSITE" id="PS00211">
    <property type="entry name" value="ABC_TRANSPORTER_1"/>
    <property type="match status" value="2"/>
</dbReference>
<dbReference type="GO" id="GO:0016887">
    <property type="term" value="F:ATP hydrolysis activity"/>
    <property type="evidence" value="ECO:0007669"/>
    <property type="project" value="UniProtKB-UniRule"/>
</dbReference>
<proteinExistence type="inferred from homology"/>
<dbReference type="GO" id="GO:0043022">
    <property type="term" value="F:ribosome binding"/>
    <property type="evidence" value="ECO:0007669"/>
    <property type="project" value="UniProtKB-UniRule"/>
</dbReference>
<keyword evidence="1 11" id="KW-0963">Cytoplasm</keyword>
<evidence type="ECO:0000256" key="11">
    <source>
        <dbReference type="HAMAP-Rule" id="MF_00848"/>
    </source>
</evidence>
<evidence type="ECO:0000256" key="9">
    <source>
        <dbReference type="ARBA" id="ARBA00049360"/>
    </source>
</evidence>
<dbReference type="InterPro" id="IPR017871">
    <property type="entry name" value="ABC_transporter-like_CS"/>
</dbReference>
<dbReference type="Pfam" id="PF12848">
    <property type="entry name" value="ABC_tran_Xtn"/>
    <property type="match status" value="1"/>
</dbReference>
<dbReference type="InterPro" id="IPR043686">
    <property type="entry name" value="Uup"/>
</dbReference>
<name>A0A127M4U9_9GAMM</name>
<keyword evidence="3 11" id="KW-0547">Nucleotide-binding</keyword>
<dbReference type="GO" id="GO:0006281">
    <property type="term" value="P:DNA repair"/>
    <property type="evidence" value="ECO:0007669"/>
    <property type="project" value="UniProtKB-KW"/>
</dbReference>
<dbReference type="Proteomes" id="UP000074119">
    <property type="component" value="Chromosome"/>
</dbReference>
<keyword evidence="5 11" id="KW-0378">Hydrolase</keyword>
<keyword evidence="4 11" id="KW-0227">DNA damage</keyword>
<dbReference type="RefSeq" id="WP_008247626.1">
    <property type="nucleotide sequence ID" value="NZ_CP014544.1"/>
</dbReference>
<comment type="function">
    <text evidence="11">Probably plays a role in ribosome assembly or function. May be involved in resolution of branched DNA intermediates that result from template switching in postreplication gaps. Binds DNA and has ATPase activity.</text>
</comment>
<evidence type="ECO:0000256" key="10">
    <source>
        <dbReference type="ARBA" id="ARBA00061478"/>
    </source>
</evidence>
<feature type="region of interest" description="Disordered" evidence="12">
    <location>
        <begin position="533"/>
        <end position="564"/>
    </location>
</feature>
<keyword evidence="8 11" id="KW-0234">DNA repair</keyword>
<evidence type="ECO:0000256" key="3">
    <source>
        <dbReference type="ARBA" id="ARBA00022741"/>
    </source>
</evidence>
<evidence type="ECO:0000256" key="1">
    <source>
        <dbReference type="ARBA" id="ARBA00022490"/>
    </source>
</evidence>
<dbReference type="STRING" id="1470434.AZF00_07795"/>
<dbReference type="GO" id="GO:0003677">
    <property type="term" value="F:DNA binding"/>
    <property type="evidence" value="ECO:0007669"/>
    <property type="project" value="UniProtKB-UniRule"/>
</dbReference>
<reference evidence="14 15" key="1">
    <citation type="submission" date="2015-12" db="EMBL/GenBank/DDBJ databases">
        <authorList>
            <person name="Shamseldin A."/>
            <person name="Moawad H."/>
            <person name="Abd El-Rahim W.M."/>
            <person name="Sadowsky M.J."/>
        </authorList>
    </citation>
    <scope>NUCLEOTIDE SEQUENCE [LARGE SCALE GENOMIC DNA]</scope>
    <source>
        <strain evidence="14 15">SM2</strain>
    </source>
</reference>
<evidence type="ECO:0000256" key="5">
    <source>
        <dbReference type="ARBA" id="ARBA00022801"/>
    </source>
</evidence>
<protein>
    <recommendedName>
        <fullName evidence="11">ATP-binding protein Uup</fullName>
        <ecNumber evidence="11">3.6.1.-</ecNumber>
    </recommendedName>
</protein>
<dbReference type="PANTHER" id="PTHR42855:SF1">
    <property type="entry name" value="ABC TRANSPORTER DOMAIN-CONTAINING PROTEIN"/>
    <property type="match status" value="1"/>
</dbReference>
<evidence type="ECO:0000313" key="14">
    <source>
        <dbReference type="EMBL" id="AMO68211.1"/>
    </source>
</evidence>
<evidence type="ECO:0000313" key="15">
    <source>
        <dbReference type="Proteomes" id="UP000074119"/>
    </source>
</evidence>
<comment type="similarity">
    <text evidence="10 11">Belongs to the ABC transporter superfamily. ABCF family. Uup subfamily.</text>
</comment>
<dbReference type="Gene3D" id="1.10.287.380">
    <property type="entry name" value="Valyl-tRNA synthetase, C-terminal domain"/>
    <property type="match status" value="1"/>
</dbReference>
<dbReference type="FunFam" id="3.40.50.300:FF:000011">
    <property type="entry name" value="Putative ABC transporter ATP-binding component"/>
    <property type="match status" value="1"/>
</dbReference>
<dbReference type="InterPro" id="IPR003439">
    <property type="entry name" value="ABC_transporter-like_ATP-bd"/>
</dbReference>
<dbReference type="InterPro" id="IPR003593">
    <property type="entry name" value="AAA+_ATPase"/>
</dbReference>
<feature type="domain" description="ABC transporter" evidence="13">
    <location>
        <begin position="318"/>
        <end position="536"/>
    </location>
</feature>
<sequence>MPLLRATQLQHSIGQQIVLDNAELQLEAGDRVCLLGRNGCGKSTLLRIVEGSAAVDAGEVWRQPGVKIARMEQTLDFASPDETIYDVVADGLAGLGKVLRRYHELIIGDMGDAELKELEHLQREIETNDGWSFQQRIDNILTRLELDADAKVCSMSGGWRRRVALARALVCDPDILLLDEPTNHLDLDGILWLEQCVMSFQGCVLFVTHDRALIEKLATRIVELDRGILTNYDTNYTRYLELREHALEIEAEHNALFDKRLAQEEVWIRQGIKARRTRNEGRVRALERMRSERSRRRVQSGSANLSVNQADRTGKVVAELTDVSFSVPGKLLVDNLSLLVCRGDKLALIGPNGAGKTTLLRLILGELEAQSGTVKAGTNLQVAYFDQLRDRLDESQRVVDIVGQGRDAVTINGKDRHIMSYLGDFLFSPERARSHFGVLSGGERARVQLACLFSQPANVLVMDEPTNDLDMETLELLESLLVDFSGTVLLVSHDRSFVDSVASSCLLFEGQGVISEHIGGYSEVSSYMSRRLAQQKAAPANPSPSSSAQAVATPKASPKARKLSYKDQRELDGLPSKIENLELSLEKLAEKSGSAGFYQQDPSVIAEVLDKITATQAELDHCMERWLELAE</sequence>
<dbReference type="GO" id="GO:0005737">
    <property type="term" value="C:cytoplasm"/>
    <property type="evidence" value="ECO:0007669"/>
    <property type="project" value="UniProtKB-SubCell"/>
</dbReference>
<dbReference type="PROSITE" id="PS50893">
    <property type="entry name" value="ABC_TRANSPORTER_2"/>
    <property type="match status" value="2"/>
</dbReference>
<evidence type="ECO:0000256" key="8">
    <source>
        <dbReference type="ARBA" id="ARBA00023204"/>
    </source>
</evidence>
<evidence type="ECO:0000256" key="12">
    <source>
        <dbReference type="SAM" id="MobiDB-lite"/>
    </source>
</evidence>
<dbReference type="InterPro" id="IPR032781">
    <property type="entry name" value="ABC_tran_Xtn"/>
</dbReference>
<dbReference type="InterPro" id="IPR032524">
    <property type="entry name" value="ABC_tran_C"/>
</dbReference>
<gene>
    <name evidence="11" type="primary">uup</name>
    <name evidence="14" type="ORF">AZF00_07795</name>
</gene>
<dbReference type="SUPFAM" id="SSF52540">
    <property type="entry name" value="P-loop containing nucleoside triphosphate hydrolases"/>
    <property type="match status" value="2"/>
</dbReference>
<dbReference type="GO" id="GO:0005524">
    <property type="term" value="F:ATP binding"/>
    <property type="evidence" value="ECO:0007669"/>
    <property type="project" value="UniProtKB-UniRule"/>
</dbReference>
<dbReference type="InterPro" id="IPR027417">
    <property type="entry name" value="P-loop_NTPase"/>
</dbReference>
<feature type="compositionally biased region" description="Low complexity" evidence="12">
    <location>
        <begin position="534"/>
        <end position="554"/>
    </location>
</feature>
<accession>A0A127M4U9</accession>
<organism evidence="14 15">
    <name type="scientific">Zhongshania aliphaticivorans</name>
    <dbReference type="NCBI Taxonomy" id="1470434"/>
    <lineage>
        <taxon>Bacteria</taxon>
        <taxon>Pseudomonadati</taxon>
        <taxon>Pseudomonadota</taxon>
        <taxon>Gammaproteobacteria</taxon>
        <taxon>Cellvibrionales</taxon>
        <taxon>Spongiibacteraceae</taxon>
        <taxon>Zhongshania</taxon>
    </lineage>
</organism>
<dbReference type="Pfam" id="PF16326">
    <property type="entry name" value="ABC_tran_CTD"/>
    <property type="match status" value="1"/>
</dbReference>
<evidence type="ECO:0000256" key="7">
    <source>
        <dbReference type="ARBA" id="ARBA00023125"/>
    </source>
</evidence>
<evidence type="ECO:0000259" key="13">
    <source>
        <dbReference type="PROSITE" id="PS50893"/>
    </source>
</evidence>
<feature type="binding site" evidence="11">
    <location>
        <begin position="350"/>
        <end position="357"/>
    </location>
    <ligand>
        <name>ATP</name>
        <dbReference type="ChEBI" id="CHEBI:30616"/>
        <label>2</label>
    </ligand>
</feature>
<dbReference type="InterPro" id="IPR037118">
    <property type="entry name" value="Val-tRNA_synth_C_sf"/>
</dbReference>
<dbReference type="CDD" id="cd03221">
    <property type="entry name" value="ABCF_EF-3"/>
    <property type="match status" value="2"/>
</dbReference>
<evidence type="ECO:0000256" key="4">
    <source>
        <dbReference type="ARBA" id="ARBA00022763"/>
    </source>
</evidence>
<dbReference type="EMBL" id="CP014544">
    <property type="protein sequence ID" value="AMO68211.1"/>
    <property type="molecule type" value="Genomic_DNA"/>
</dbReference>
<dbReference type="SMART" id="SM00382">
    <property type="entry name" value="AAA"/>
    <property type="match status" value="2"/>
</dbReference>
<dbReference type="Pfam" id="PF00005">
    <property type="entry name" value="ABC_tran"/>
    <property type="match status" value="2"/>
</dbReference>
<evidence type="ECO:0000256" key="2">
    <source>
        <dbReference type="ARBA" id="ARBA00022737"/>
    </source>
</evidence>
<dbReference type="PANTHER" id="PTHR42855">
    <property type="entry name" value="ABC TRANSPORTER ATP-BINDING SUBUNIT"/>
    <property type="match status" value="1"/>
</dbReference>
<evidence type="ECO:0000256" key="6">
    <source>
        <dbReference type="ARBA" id="ARBA00022840"/>
    </source>
</evidence>
<dbReference type="EC" id="3.6.1.-" evidence="11"/>
<keyword evidence="6 11" id="KW-0067">ATP-binding</keyword>
<feature type="domain" description="ABC transporter" evidence="13">
    <location>
        <begin position="4"/>
        <end position="251"/>
    </location>
</feature>
<comment type="subcellular location">
    <subcellularLocation>
        <location evidence="11">Cytoplasm</location>
    </subcellularLocation>
    <text evidence="11">Associates with ribosomes.</text>
</comment>
<comment type="catalytic activity">
    <reaction evidence="9 11">
        <text>ATP + H2O = ADP + phosphate + H(+)</text>
        <dbReference type="Rhea" id="RHEA:13065"/>
        <dbReference type="ChEBI" id="CHEBI:15377"/>
        <dbReference type="ChEBI" id="CHEBI:15378"/>
        <dbReference type="ChEBI" id="CHEBI:30616"/>
        <dbReference type="ChEBI" id="CHEBI:43474"/>
        <dbReference type="ChEBI" id="CHEBI:456216"/>
    </reaction>
</comment>